<dbReference type="PROSITE" id="PS50931">
    <property type="entry name" value="HTH_LYSR"/>
    <property type="match status" value="1"/>
</dbReference>
<dbReference type="RefSeq" id="WP_061853732.1">
    <property type="nucleotide sequence ID" value="NZ_LUGM01000002.1"/>
</dbReference>
<comment type="similarity">
    <text evidence="1">Belongs to the LysR transcriptional regulatory family.</text>
</comment>
<dbReference type="PANTHER" id="PTHR30419">
    <property type="entry name" value="HTH-TYPE TRANSCRIPTIONAL REGULATOR YBHD"/>
    <property type="match status" value="1"/>
</dbReference>
<keyword evidence="4" id="KW-0804">Transcription</keyword>
<sequence length="291" mass="33397">MDIKQMNYFVEVVNHGGMTNASKALYIAQPTISKAIKDLENELSMPLFDRSKRQIVLTDAGEIFYKKSKEILALYNNLPTEINSLLGLETGHISIGLSAVMNMKQFIKLLGEFHQLYPNVTYNMVENGGKMIEVQLFNDEIDIGITTIPVDSTIFNSIPLYQEDLKLVLNSEHRLANNSTVSMSELKEEDFILFNEDFYLNDKIRETAKNAGFIPKTISKISQWNFIDNLLNAHLGVSILPESIVQMLDSDFKAIKFDDPSMKWQLGVIWKKDKYLSHATRKWIDFMEQRL</sequence>
<dbReference type="SUPFAM" id="SSF53850">
    <property type="entry name" value="Periplasmic binding protein-like II"/>
    <property type="match status" value="1"/>
</dbReference>
<dbReference type="InterPro" id="IPR000847">
    <property type="entry name" value="LysR_HTH_N"/>
</dbReference>
<dbReference type="Gene3D" id="1.10.10.10">
    <property type="entry name" value="Winged helix-like DNA-binding domain superfamily/Winged helix DNA-binding domain"/>
    <property type="match status" value="1"/>
</dbReference>
<evidence type="ECO:0000256" key="4">
    <source>
        <dbReference type="ARBA" id="ARBA00023163"/>
    </source>
</evidence>
<evidence type="ECO:0000259" key="5">
    <source>
        <dbReference type="PROSITE" id="PS50931"/>
    </source>
</evidence>
<dbReference type="Pfam" id="PF00126">
    <property type="entry name" value="HTH_1"/>
    <property type="match status" value="1"/>
</dbReference>
<dbReference type="FunFam" id="1.10.10.10:FF:000001">
    <property type="entry name" value="LysR family transcriptional regulator"/>
    <property type="match status" value="1"/>
</dbReference>
<reference evidence="6 7" key="1">
    <citation type="submission" date="2016-02" db="EMBL/GenBank/DDBJ databases">
        <title>Draft genome sequence of hydrocarbon degrading Staphylococcus saprophyticus Strain CNV2, isolated from crude-oil contaminated soil from Noonmati Oil Refinery, Guwahati, Assam, India.</title>
        <authorList>
            <person name="Mukherjee A."/>
            <person name="Chettri B."/>
            <person name="Langpoklakpam J."/>
            <person name="Singh A.K."/>
            <person name="Chattopadhyay D.J."/>
        </authorList>
    </citation>
    <scope>NUCLEOTIDE SEQUENCE [LARGE SCALE GENOMIC DNA]</scope>
    <source>
        <strain evidence="6 7">CNV2</strain>
    </source>
</reference>
<dbReference type="AlphaFoldDB" id="A0A151A253"/>
<dbReference type="EMBL" id="LUGM01000002">
    <property type="protein sequence ID" value="KYH13501.1"/>
    <property type="molecule type" value="Genomic_DNA"/>
</dbReference>
<dbReference type="Proteomes" id="UP000075418">
    <property type="component" value="Unassembled WGS sequence"/>
</dbReference>
<proteinExistence type="inferred from homology"/>
<organism evidence="6 7">
    <name type="scientific">Staphylococcus kloosii</name>
    <dbReference type="NCBI Taxonomy" id="29384"/>
    <lineage>
        <taxon>Bacteria</taxon>
        <taxon>Bacillati</taxon>
        <taxon>Bacillota</taxon>
        <taxon>Bacilli</taxon>
        <taxon>Bacillales</taxon>
        <taxon>Staphylococcaceae</taxon>
        <taxon>Staphylococcus</taxon>
    </lineage>
</organism>
<dbReference type="InterPro" id="IPR036388">
    <property type="entry name" value="WH-like_DNA-bd_sf"/>
</dbReference>
<keyword evidence="3" id="KW-0238">DNA-binding</keyword>
<evidence type="ECO:0000313" key="6">
    <source>
        <dbReference type="EMBL" id="KYH13501.1"/>
    </source>
</evidence>
<dbReference type="GO" id="GO:0003700">
    <property type="term" value="F:DNA-binding transcription factor activity"/>
    <property type="evidence" value="ECO:0007669"/>
    <property type="project" value="InterPro"/>
</dbReference>
<dbReference type="NCBIfam" id="NF047520">
    <property type="entry name" value="trans_act_CidR"/>
    <property type="match status" value="1"/>
</dbReference>
<comment type="caution">
    <text evidence="6">The sequence shown here is derived from an EMBL/GenBank/DDBJ whole genome shotgun (WGS) entry which is preliminary data.</text>
</comment>
<dbReference type="GO" id="GO:0003677">
    <property type="term" value="F:DNA binding"/>
    <property type="evidence" value="ECO:0007669"/>
    <property type="project" value="UniProtKB-KW"/>
</dbReference>
<gene>
    <name evidence="6" type="ORF">A0131_01580</name>
</gene>
<dbReference type="Gene3D" id="3.40.190.290">
    <property type="match status" value="1"/>
</dbReference>
<dbReference type="InterPro" id="IPR036390">
    <property type="entry name" value="WH_DNA-bd_sf"/>
</dbReference>
<evidence type="ECO:0000313" key="7">
    <source>
        <dbReference type="Proteomes" id="UP000075418"/>
    </source>
</evidence>
<protein>
    <submittedName>
        <fullName evidence="6">LysR family transcriptional regulator</fullName>
    </submittedName>
</protein>
<dbReference type="GO" id="GO:0005829">
    <property type="term" value="C:cytosol"/>
    <property type="evidence" value="ECO:0007669"/>
    <property type="project" value="TreeGrafter"/>
</dbReference>
<dbReference type="PANTHER" id="PTHR30419:SF8">
    <property type="entry name" value="NITROGEN ASSIMILATION TRANSCRIPTIONAL ACTIVATOR-RELATED"/>
    <property type="match status" value="1"/>
</dbReference>
<evidence type="ECO:0000256" key="1">
    <source>
        <dbReference type="ARBA" id="ARBA00009437"/>
    </source>
</evidence>
<evidence type="ECO:0000256" key="2">
    <source>
        <dbReference type="ARBA" id="ARBA00023015"/>
    </source>
</evidence>
<keyword evidence="2" id="KW-0805">Transcription regulation</keyword>
<dbReference type="Pfam" id="PF03466">
    <property type="entry name" value="LysR_substrate"/>
    <property type="match status" value="1"/>
</dbReference>
<dbReference type="InterPro" id="IPR050950">
    <property type="entry name" value="HTH-type_LysR_regulators"/>
</dbReference>
<dbReference type="InterPro" id="IPR005119">
    <property type="entry name" value="LysR_subst-bd"/>
</dbReference>
<name>A0A151A253_9STAP</name>
<accession>A0A151A253</accession>
<feature type="domain" description="HTH lysR-type" evidence="5">
    <location>
        <begin position="1"/>
        <end position="58"/>
    </location>
</feature>
<dbReference type="PRINTS" id="PR00039">
    <property type="entry name" value="HTHLYSR"/>
</dbReference>
<dbReference type="CDD" id="cd08438">
    <property type="entry name" value="PBP2_CidR"/>
    <property type="match status" value="1"/>
</dbReference>
<evidence type="ECO:0000256" key="3">
    <source>
        <dbReference type="ARBA" id="ARBA00023125"/>
    </source>
</evidence>
<dbReference type="SUPFAM" id="SSF46785">
    <property type="entry name" value="Winged helix' DNA-binding domain"/>
    <property type="match status" value="1"/>
</dbReference>